<comment type="caution">
    <text evidence="3">The sequence shown here is derived from an EMBL/GenBank/DDBJ whole genome shotgun (WGS) entry which is preliminary data.</text>
</comment>
<dbReference type="InterPro" id="IPR028098">
    <property type="entry name" value="Glyco_trans_4-like_N"/>
</dbReference>
<feature type="domain" description="Glycosyl transferase family 1" evidence="1">
    <location>
        <begin position="183"/>
        <end position="304"/>
    </location>
</feature>
<dbReference type="Gene3D" id="3.40.50.2000">
    <property type="entry name" value="Glycogen Phosphorylase B"/>
    <property type="match status" value="2"/>
</dbReference>
<dbReference type="Proteomes" id="UP000281028">
    <property type="component" value="Unassembled WGS sequence"/>
</dbReference>
<reference evidence="3" key="1">
    <citation type="submission" date="2020-05" db="EMBL/GenBank/DDBJ databases">
        <title>Chitinophaga laudate sp. nov., isolated from a tropical peat swamp.</title>
        <authorList>
            <person name="Goh C.B.S."/>
            <person name="Lee M.S."/>
            <person name="Parimannan S."/>
            <person name="Pasbakhsh P."/>
            <person name="Yule C.M."/>
            <person name="Rajandas H."/>
            <person name="Loke S."/>
            <person name="Croft L."/>
            <person name="Tan J.B.L."/>
        </authorList>
    </citation>
    <scope>NUCLEOTIDE SEQUENCE</scope>
    <source>
        <strain evidence="3">Mgbs1</strain>
    </source>
</reference>
<evidence type="ECO:0000313" key="3">
    <source>
        <dbReference type="EMBL" id="NSL85463.1"/>
    </source>
</evidence>
<gene>
    <name evidence="3" type="ORF">ECE50_001380</name>
</gene>
<dbReference type="EMBL" id="RIAR02000001">
    <property type="protein sequence ID" value="NSL85463.1"/>
    <property type="molecule type" value="Genomic_DNA"/>
</dbReference>
<accession>A0A9Q5GUS7</accession>
<dbReference type="Pfam" id="PF00534">
    <property type="entry name" value="Glycos_transf_1"/>
    <property type="match status" value="1"/>
</dbReference>
<evidence type="ECO:0000259" key="2">
    <source>
        <dbReference type="Pfam" id="PF13439"/>
    </source>
</evidence>
<dbReference type="Pfam" id="PF13439">
    <property type="entry name" value="Glyco_transf_4"/>
    <property type="match status" value="1"/>
</dbReference>
<sequence>MKALHILARLDRGGVETWLKDVCLNLEGTPLKIDFMLMKGGKGAYDDVIAASGAQLYSLPLQRKNIFSFVWKFYRLIKTQHYDAVHSHVHHFSGFLLFIAWLGGARCRVNHSHTDSRTRNAKAGRLKRMYIKVSHLFSDLFSTKKVAVSPEAGIALFGSKKFTILKLGIDLSRFGQANPAFRRQILQELHIPDNALIIGHVGRFMEVKNHRFLINVFSEILGENNNAWLLLIGAGDLQNDTARQCFELGIADRVKFLGLRGDVPDFLRNVFNVVAMPSLFEGSPVILLESQAAGVPCVVSDGISAVDRPIPELFTTLSLNNRKEWIRSLQEVTPANDAVKAACYLRMVNSDYSIASSVNALIQLYAAK</sequence>
<organism evidence="3 4">
    <name type="scientific">Chitinophaga solisilvae</name>
    <dbReference type="NCBI Taxonomy" id="1233460"/>
    <lineage>
        <taxon>Bacteria</taxon>
        <taxon>Pseudomonadati</taxon>
        <taxon>Bacteroidota</taxon>
        <taxon>Chitinophagia</taxon>
        <taxon>Chitinophagales</taxon>
        <taxon>Chitinophagaceae</taxon>
        <taxon>Chitinophaga</taxon>
    </lineage>
</organism>
<dbReference type="OrthoDB" id="7560678at2"/>
<evidence type="ECO:0000259" key="1">
    <source>
        <dbReference type="Pfam" id="PF00534"/>
    </source>
</evidence>
<protein>
    <submittedName>
        <fullName evidence="3">Glycosyltransferase</fullName>
    </submittedName>
</protein>
<dbReference type="AlphaFoldDB" id="A0A9Q5GUS7"/>
<evidence type="ECO:0000313" key="4">
    <source>
        <dbReference type="Proteomes" id="UP000281028"/>
    </source>
</evidence>
<feature type="domain" description="Glycosyltransferase subfamily 4-like N-terminal" evidence="2">
    <location>
        <begin position="13"/>
        <end position="151"/>
    </location>
</feature>
<keyword evidence="4" id="KW-1185">Reference proteome</keyword>
<name>A0A9Q5GUS7_9BACT</name>
<dbReference type="InterPro" id="IPR001296">
    <property type="entry name" value="Glyco_trans_1"/>
</dbReference>
<proteinExistence type="predicted"/>
<dbReference type="GO" id="GO:0016757">
    <property type="term" value="F:glycosyltransferase activity"/>
    <property type="evidence" value="ECO:0007669"/>
    <property type="project" value="InterPro"/>
</dbReference>
<dbReference type="SUPFAM" id="SSF53756">
    <property type="entry name" value="UDP-Glycosyltransferase/glycogen phosphorylase"/>
    <property type="match status" value="1"/>
</dbReference>
<dbReference type="PANTHER" id="PTHR45947">
    <property type="entry name" value="SULFOQUINOVOSYL TRANSFERASE SQD2"/>
    <property type="match status" value="1"/>
</dbReference>
<dbReference type="PANTHER" id="PTHR45947:SF3">
    <property type="entry name" value="SULFOQUINOVOSYL TRANSFERASE SQD2"/>
    <property type="match status" value="1"/>
</dbReference>
<dbReference type="InterPro" id="IPR050194">
    <property type="entry name" value="Glycosyltransferase_grp1"/>
</dbReference>